<sequence length="380" mass="41968">MFAFVRTTEYLFVPGEYTQTFAFARMTESGTSGNVMFGTPPTSDGPPSSSMLTPALSSSSSTVSASYKTPLFVSASTDVGRQYLPLVHNLFQLVPLVFCDALCYLLCLVTVFINNLPPAAPRFRQQSPASRSSLSLIISHLLHLVFINNLPPPVTHLLPPLESSPLLVLESDLDIVDGQYRSSDFTLVHDVAGDVVPPFQYQNNTAEGMQLQTEGKQLKKKQCCSVLYIANVRNRTKAHSERASRLVRVVEDLDKASRPFIFLYIARPESILSKNGKSVIHISPALQAAFDAKGDHCPIMDIHKTAMAYVRKQVLSSKDIIAINAEVHQAQAEKHQVMNKLQNLQEAHSHELLAEQQCCQAVEAQLVSLTQQLELSAYNI</sequence>
<name>A0AAD4HEP5_9AGAM</name>
<dbReference type="RefSeq" id="XP_041218315.1">
    <property type="nucleotide sequence ID" value="XM_041368458.1"/>
</dbReference>
<evidence type="ECO:0000313" key="2">
    <source>
        <dbReference type="Proteomes" id="UP001195769"/>
    </source>
</evidence>
<keyword evidence="2" id="KW-1185">Reference proteome</keyword>
<proteinExistence type="predicted"/>
<accession>A0AAD4HEP5</accession>
<organism evidence="1 2">
    <name type="scientific">Suillus fuscotomentosus</name>
    <dbReference type="NCBI Taxonomy" id="1912939"/>
    <lineage>
        <taxon>Eukaryota</taxon>
        <taxon>Fungi</taxon>
        <taxon>Dikarya</taxon>
        <taxon>Basidiomycota</taxon>
        <taxon>Agaricomycotina</taxon>
        <taxon>Agaricomycetes</taxon>
        <taxon>Agaricomycetidae</taxon>
        <taxon>Boletales</taxon>
        <taxon>Suillineae</taxon>
        <taxon>Suillaceae</taxon>
        <taxon>Suillus</taxon>
    </lineage>
</organism>
<reference evidence="1" key="1">
    <citation type="journal article" date="2020" name="New Phytol.">
        <title>Comparative genomics reveals dynamic genome evolution in host specialist ectomycorrhizal fungi.</title>
        <authorList>
            <person name="Lofgren L.A."/>
            <person name="Nguyen N.H."/>
            <person name="Vilgalys R."/>
            <person name="Ruytinx J."/>
            <person name="Liao H.L."/>
            <person name="Branco S."/>
            <person name="Kuo A."/>
            <person name="LaButti K."/>
            <person name="Lipzen A."/>
            <person name="Andreopoulos W."/>
            <person name="Pangilinan J."/>
            <person name="Riley R."/>
            <person name="Hundley H."/>
            <person name="Na H."/>
            <person name="Barry K."/>
            <person name="Grigoriev I.V."/>
            <person name="Stajich J.E."/>
            <person name="Kennedy P.G."/>
        </authorList>
    </citation>
    <scope>NUCLEOTIDE SEQUENCE</scope>
    <source>
        <strain evidence="1">FC203</strain>
    </source>
</reference>
<dbReference type="EMBL" id="JABBWK010000119">
    <property type="protein sequence ID" value="KAG1891839.1"/>
    <property type="molecule type" value="Genomic_DNA"/>
</dbReference>
<dbReference type="AlphaFoldDB" id="A0AAD4HEP5"/>
<dbReference type="Proteomes" id="UP001195769">
    <property type="component" value="Unassembled WGS sequence"/>
</dbReference>
<evidence type="ECO:0000313" key="1">
    <source>
        <dbReference type="EMBL" id="KAG1891839.1"/>
    </source>
</evidence>
<dbReference type="GeneID" id="64662756"/>
<protein>
    <submittedName>
        <fullName evidence="1">Uncharacterized protein</fullName>
    </submittedName>
</protein>
<comment type="caution">
    <text evidence="1">The sequence shown here is derived from an EMBL/GenBank/DDBJ whole genome shotgun (WGS) entry which is preliminary data.</text>
</comment>
<gene>
    <name evidence="1" type="ORF">F5891DRAFT_1197281</name>
</gene>